<feature type="chain" id="PRO_5044246643" description="Antigen I/II N-terminal domain-containing protein" evidence="1">
    <location>
        <begin position="17"/>
        <end position="184"/>
    </location>
</feature>
<organism evidence="2">
    <name type="scientific">Ornithinibacillus sp. 4-3</name>
    <dbReference type="NCBI Taxonomy" id="3231488"/>
    <lineage>
        <taxon>Bacteria</taxon>
        <taxon>Bacillati</taxon>
        <taxon>Bacillota</taxon>
        <taxon>Bacilli</taxon>
        <taxon>Bacillales</taxon>
        <taxon>Bacillaceae</taxon>
        <taxon>Ornithinibacillus</taxon>
    </lineage>
</organism>
<evidence type="ECO:0008006" key="3">
    <source>
        <dbReference type="Google" id="ProtNLM"/>
    </source>
</evidence>
<proteinExistence type="predicted"/>
<accession>A0AB39HK05</accession>
<dbReference type="AlphaFoldDB" id="A0AB39HK05"/>
<sequence>MKKLLMLLIIALFVLAGCGKSGDVTITFPATMFDNELFTIDEMVEQMEEDNEVKEVNKNDDGSLSIVMSKSEHDKVMEEMKEDLQESFAGIVNDNEFFTSIKNIEENKDYTEINVTVDQAMYEEGMESFAMLALASSSVYYQIFSGIEADKHELTINLKDEASDEVFETMNYPEDFEDIGLIPE</sequence>
<dbReference type="RefSeq" id="WP_368652448.1">
    <property type="nucleotide sequence ID" value="NZ_CP162599.1"/>
</dbReference>
<protein>
    <recommendedName>
        <fullName evidence="3">Antigen I/II N-terminal domain-containing protein</fullName>
    </recommendedName>
</protein>
<evidence type="ECO:0000256" key="1">
    <source>
        <dbReference type="SAM" id="SignalP"/>
    </source>
</evidence>
<gene>
    <name evidence="2" type="ORF">AB4Y30_11890</name>
</gene>
<dbReference type="EMBL" id="CP162599">
    <property type="protein sequence ID" value="XDK31722.1"/>
    <property type="molecule type" value="Genomic_DNA"/>
</dbReference>
<evidence type="ECO:0000313" key="2">
    <source>
        <dbReference type="EMBL" id="XDK31722.1"/>
    </source>
</evidence>
<dbReference type="PROSITE" id="PS51257">
    <property type="entry name" value="PROKAR_LIPOPROTEIN"/>
    <property type="match status" value="1"/>
</dbReference>
<keyword evidence="1" id="KW-0732">Signal</keyword>
<name>A0AB39HK05_9BACI</name>
<reference evidence="2" key="1">
    <citation type="submission" date="2024-07" db="EMBL/GenBank/DDBJ databases">
        <title>Halotolerant mesophilic bacterium Ornithinibacillus sp. 4-3, sp. nov., isolated from soil.</title>
        <authorList>
            <person name="Sidarenka A.V."/>
            <person name="Guliayeva D.E."/>
            <person name="Leanovich S.I."/>
            <person name="Hileuskaya K.S."/>
            <person name="Akhremchuk A.E."/>
            <person name="Sikolenko M.A."/>
            <person name="Valentovich L.N."/>
        </authorList>
    </citation>
    <scope>NUCLEOTIDE SEQUENCE</scope>
    <source>
        <strain evidence="2">4-3</strain>
    </source>
</reference>
<feature type="signal peptide" evidence="1">
    <location>
        <begin position="1"/>
        <end position="16"/>
    </location>
</feature>